<sequence length="559" mass="57581">MSLIAPPSSADHAMNGWANTIPSIPVASGAVSPSHEYGYFRFNRLIERPSPDANSAIAGDETPWRLIVRAGSRRTAAGTTNAPGCPSLIRGGTGGPTAGRGRVTNEGTGSSMSLPPHSRDLSEYGSVLRRRRLVAAVCLLAGVGGGAAALAMTPERYTAVAQVQVLATGAQEQFNVPSSRQRETLNLDTESQIARSAVVSTLAAAILRYPDPEELREHVIVDVPPNSAILSISYSASDPRAAAAGAQAYAEAYLRNRARAAEDAIGGQLKLIAARLREVEDDLDKAVTTQAANAQATQATQPTQATQTTTTRTATGQTAAGPGPARRQAVLARQVSDLTLRYDALKTVAVTPGTVISPARPPARPAHPSPPLFLGSGLFLGVLAGAGAAFGRDRLDTRIRTCADVERLCGLPLLAELPARPDAAVLDEMAAAVATSLGGGPHRLLLEGVGAGSPEAVGAGSREGVRTGSLEGVRAQGTARQLAKGLGPALAHLVPVTVVTGRSAHPDAALLLITLRRTTSPEVARAVRQLGRQGARVLGAVAVPPGFVAPVPETAEWGA</sequence>
<keyword evidence="4" id="KW-0812">Transmembrane</keyword>
<evidence type="ECO:0000256" key="4">
    <source>
        <dbReference type="ARBA" id="ARBA00022692"/>
    </source>
</evidence>
<dbReference type="InterPro" id="IPR050445">
    <property type="entry name" value="Bact_polysacc_biosynth/exp"/>
</dbReference>
<gene>
    <name evidence="9" type="ORF">FH610_025190</name>
</gene>
<dbReference type="Pfam" id="PF02706">
    <property type="entry name" value="Wzz"/>
    <property type="match status" value="1"/>
</dbReference>
<accession>A0A5N6BPM2</accession>
<evidence type="ECO:0000256" key="3">
    <source>
        <dbReference type="ARBA" id="ARBA00022475"/>
    </source>
</evidence>
<evidence type="ECO:0000256" key="5">
    <source>
        <dbReference type="ARBA" id="ARBA00022989"/>
    </source>
</evidence>
<keyword evidence="3" id="KW-1003">Cell membrane</keyword>
<dbReference type="InterPro" id="IPR003856">
    <property type="entry name" value="LPS_length_determ_N"/>
</dbReference>
<proteinExistence type="inferred from homology"/>
<keyword evidence="10" id="KW-1185">Reference proteome</keyword>
<comment type="subcellular location">
    <subcellularLocation>
        <location evidence="1">Cell membrane</location>
        <topology evidence="1">Multi-pass membrane protein</topology>
    </subcellularLocation>
</comment>
<organism evidence="9 10">
    <name type="scientific">Microbispora catharanthi</name>
    <dbReference type="NCBI Taxonomy" id="1712871"/>
    <lineage>
        <taxon>Bacteria</taxon>
        <taxon>Bacillati</taxon>
        <taxon>Actinomycetota</taxon>
        <taxon>Actinomycetes</taxon>
        <taxon>Streptosporangiales</taxon>
        <taxon>Streptosporangiaceae</taxon>
        <taxon>Microbispora</taxon>
    </lineage>
</organism>
<evidence type="ECO:0000256" key="6">
    <source>
        <dbReference type="ARBA" id="ARBA00023136"/>
    </source>
</evidence>
<protein>
    <recommendedName>
        <fullName evidence="8">Polysaccharide chain length determinant N-terminal domain-containing protein</fullName>
    </recommendedName>
</protein>
<feature type="domain" description="Polysaccharide chain length determinant N-terminal" evidence="8">
    <location>
        <begin position="120"/>
        <end position="196"/>
    </location>
</feature>
<dbReference type="GO" id="GO:0004713">
    <property type="term" value="F:protein tyrosine kinase activity"/>
    <property type="evidence" value="ECO:0007669"/>
    <property type="project" value="TreeGrafter"/>
</dbReference>
<dbReference type="PANTHER" id="PTHR32309">
    <property type="entry name" value="TYROSINE-PROTEIN KINASE"/>
    <property type="match status" value="1"/>
</dbReference>
<dbReference type="PANTHER" id="PTHR32309:SF13">
    <property type="entry name" value="FERRIC ENTEROBACTIN TRANSPORT PROTEIN FEPE"/>
    <property type="match status" value="1"/>
</dbReference>
<keyword evidence="6" id="KW-0472">Membrane</keyword>
<evidence type="ECO:0000313" key="9">
    <source>
        <dbReference type="EMBL" id="KAB8182218.1"/>
    </source>
</evidence>
<dbReference type="Proteomes" id="UP000313066">
    <property type="component" value="Unassembled WGS sequence"/>
</dbReference>
<comment type="similarity">
    <text evidence="2">Belongs to the CpsC/CapA family.</text>
</comment>
<dbReference type="EMBL" id="VDMA02000014">
    <property type="protein sequence ID" value="KAB8182218.1"/>
    <property type="molecule type" value="Genomic_DNA"/>
</dbReference>
<reference evidence="9 10" key="1">
    <citation type="submission" date="2019-10" db="EMBL/GenBank/DDBJ databases">
        <title>Nonomuraea sp. nov., isolated from Phyllanthus amarus.</title>
        <authorList>
            <person name="Klykleung N."/>
            <person name="Tanasupawat S."/>
        </authorList>
    </citation>
    <scope>NUCLEOTIDE SEQUENCE [LARGE SCALE GENOMIC DNA]</scope>
    <source>
        <strain evidence="9 10">CR1-09</strain>
    </source>
</reference>
<evidence type="ECO:0000256" key="7">
    <source>
        <dbReference type="SAM" id="MobiDB-lite"/>
    </source>
</evidence>
<evidence type="ECO:0000256" key="2">
    <source>
        <dbReference type="ARBA" id="ARBA00006683"/>
    </source>
</evidence>
<dbReference type="GO" id="GO:0005886">
    <property type="term" value="C:plasma membrane"/>
    <property type="evidence" value="ECO:0007669"/>
    <property type="project" value="UniProtKB-SubCell"/>
</dbReference>
<evidence type="ECO:0000313" key="10">
    <source>
        <dbReference type="Proteomes" id="UP000313066"/>
    </source>
</evidence>
<feature type="region of interest" description="Disordered" evidence="7">
    <location>
        <begin position="291"/>
        <end position="327"/>
    </location>
</feature>
<dbReference type="AlphaFoldDB" id="A0A5N6BPM2"/>
<name>A0A5N6BPM2_9ACTN</name>
<keyword evidence="5" id="KW-1133">Transmembrane helix</keyword>
<evidence type="ECO:0000256" key="1">
    <source>
        <dbReference type="ARBA" id="ARBA00004651"/>
    </source>
</evidence>
<feature type="region of interest" description="Disordered" evidence="7">
    <location>
        <begin position="75"/>
        <end position="119"/>
    </location>
</feature>
<evidence type="ECO:0000259" key="8">
    <source>
        <dbReference type="Pfam" id="PF02706"/>
    </source>
</evidence>
<comment type="caution">
    <text evidence="9">The sequence shown here is derived from an EMBL/GenBank/DDBJ whole genome shotgun (WGS) entry which is preliminary data.</text>
</comment>